<keyword evidence="2" id="KW-0217">Developmental protein</keyword>
<dbReference type="PROSITE" id="PS50011">
    <property type="entry name" value="PROTEIN_KINASE_DOM"/>
    <property type="match status" value="1"/>
</dbReference>
<evidence type="ECO:0000256" key="9">
    <source>
        <dbReference type="ARBA" id="ARBA00022843"/>
    </source>
</evidence>
<dbReference type="GO" id="GO:0035556">
    <property type="term" value="P:intracellular signal transduction"/>
    <property type="evidence" value="ECO:0007669"/>
    <property type="project" value="TreeGrafter"/>
</dbReference>
<keyword evidence="7" id="KW-0067">ATP-binding</keyword>
<dbReference type="Pfam" id="PF00069">
    <property type="entry name" value="Pkinase"/>
    <property type="match status" value="1"/>
</dbReference>
<dbReference type="Proteomes" id="UP000708208">
    <property type="component" value="Unassembled WGS sequence"/>
</dbReference>
<dbReference type="GO" id="GO:0005737">
    <property type="term" value="C:cytoplasm"/>
    <property type="evidence" value="ECO:0007669"/>
    <property type="project" value="TreeGrafter"/>
</dbReference>
<keyword evidence="12" id="KW-1185">Reference proteome</keyword>
<evidence type="ECO:0000256" key="3">
    <source>
        <dbReference type="ARBA" id="ARBA00022553"/>
    </source>
</evidence>
<dbReference type="OrthoDB" id="541276at2759"/>
<evidence type="ECO:0000259" key="10">
    <source>
        <dbReference type="PROSITE" id="PS50011"/>
    </source>
</evidence>
<dbReference type="PROSITE" id="PS00108">
    <property type="entry name" value="PROTEIN_KINASE_ST"/>
    <property type="match status" value="1"/>
</dbReference>
<evidence type="ECO:0000256" key="6">
    <source>
        <dbReference type="ARBA" id="ARBA00022782"/>
    </source>
</evidence>
<dbReference type="PANTHER" id="PTHR24346">
    <property type="entry name" value="MAP/MICROTUBULE AFFINITY-REGULATING KINASE"/>
    <property type="match status" value="1"/>
</dbReference>
<sequence length="416" mass="47287">MSGLAGSGNHRKNPAESLPIVIPQCSSITTYLHHHGYRMGKIIGEGSYSKVRLTTRYFSDGTPAYRLASKIINKKKASDDFVTKFLPRELQIVARLEHPNIVRVYDVVEFDHHVYIFMDWCDKGDLLEYIKTKGHISENRSRQYFKQLLSAVRYLHSLDLAHRDLKCENVLLASRDQVRISDFGFARYCRDTNGKRVLSNTYCGSAAYAAPEILQGTSYNPKLYDMWSLGCVLFIMLTGHMPYDESNIQRMLHNQLERILTYPAQVENDFSDSAKNLICHLLEPDVTRRANIEQAIGHLWLNIASRPGSGTGGGDVRHTEQEVKPVRYEGAENIPCEGPIMNSKQPCIGTGKTHRHMIECQLDQQEDRIIRKLSPLQPQQPPQQRHQAALAELTNTFSPTCLSPREVIPRVIGLEK</sequence>
<dbReference type="AlphaFoldDB" id="A0A8J2JWW0"/>
<dbReference type="InterPro" id="IPR000719">
    <property type="entry name" value="Prot_kinase_dom"/>
</dbReference>
<dbReference type="CDD" id="cd14080">
    <property type="entry name" value="STKc_TSSK-like"/>
    <property type="match status" value="1"/>
</dbReference>
<keyword evidence="6" id="KW-0221">Differentiation</keyword>
<accession>A0A8J2JWW0</accession>
<dbReference type="GO" id="GO:0000226">
    <property type="term" value="P:microtubule cytoskeleton organization"/>
    <property type="evidence" value="ECO:0007669"/>
    <property type="project" value="TreeGrafter"/>
</dbReference>
<keyword evidence="9" id="KW-0832">Ubl conjugation</keyword>
<feature type="domain" description="Protein kinase" evidence="10">
    <location>
        <begin position="37"/>
        <end position="301"/>
    </location>
</feature>
<evidence type="ECO:0000256" key="4">
    <source>
        <dbReference type="ARBA" id="ARBA00022723"/>
    </source>
</evidence>
<keyword evidence="8" id="KW-0460">Magnesium</keyword>
<keyword evidence="4" id="KW-0479">Metal-binding</keyword>
<dbReference type="PANTHER" id="PTHR24346:SF102">
    <property type="entry name" value="TESTIS-SPECIFIC SERINE_THREONINE-PROTEIN KINASE 1"/>
    <property type="match status" value="1"/>
</dbReference>
<evidence type="ECO:0000256" key="5">
    <source>
        <dbReference type="ARBA" id="ARBA00022741"/>
    </source>
</evidence>
<dbReference type="GO" id="GO:0005524">
    <property type="term" value="F:ATP binding"/>
    <property type="evidence" value="ECO:0007669"/>
    <property type="project" value="UniProtKB-KW"/>
</dbReference>
<dbReference type="GO" id="GO:0050321">
    <property type="term" value="F:tau-protein kinase activity"/>
    <property type="evidence" value="ECO:0007669"/>
    <property type="project" value="TreeGrafter"/>
</dbReference>
<gene>
    <name evidence="11" type="ORF">AFUS01_LOCUS16890</name>
</gene>
<dbReference type="EMBL" id="CAJVCH010158348">
    <property type="protein sequence ID" value="CAG7728082.1"/>
    <property type="molecule type" value="Genomic_DNA"/>
</dbReference>
<evidence type="ECO:0000256" key="8">
    <source>
        <dbReference type="ARBA" id="ARBA00022842"/>
    </source>
</evidence>
<protein>
    <recommendedName>
        <fullName evidence="10">Protein kinase domain-containing protein</fullName>
    </recommendedName>
</protein>
<dbReference type="InterPro" id="IPR008271">
    <property type="entry name" value="Ser/Thr_kinase_AS"/>
</dbReference>
<evidence type="ECO:0000313" key="12">
    <source>
        <dbReference type="Proteomes" id="UP000708208"/>
    </source>
</evidence>
<keyword evidence="3" id="KW-0597">Phosphoprotein</keyword>
<evidence type="ECO:0000256" key="2">
    <source>
        <dbReference type="ARBA" id="ARBA00022473"/>
    </source>
</evidence>
<organism evidence="11 12">
    <name type="scientific">Allacma fusca</name>
    <dbReference type="NCBI Taxonomy" id="39272"/>
    <lineage>
        <taxon>Eukaryota</taxon>
        <taxon>Metazoa</taxon>
        <taxon>Ecdysozoa</taxon>
        <taxon>Arthropoda</taxon>
        <taxon>Hexapoda</taxon>
        <taxon>Collembola</taxon>
        <taxon>Symphypleona</taxon>
        <taxon>Sminthuridae</taxon>
        <taxon>Allacma</taxon>
    </lineage>
</organism>
<evidence type="ECO:0000313" key="11">
    <source>
        <dbReference type="EMBL" id="CAG7728082.1"/>
    </source>
</evidence>
<comment type="caution">
    <text evidence="11">The sequence shown here is derived from an EMBL/GenBank/DDBJ whole genome shotgun (WGS) entry which is preliminary data.</text>
</comment>
<name>A0A8J2JWW0_9HEXA</name>
<reference evidence="11" key="1">
    <citation type="submission" date="2021-06" db="EMBL/GenBank/DDBJ databases">
        <authorList>
            <person name="Hodson N. C."/>
            <person name="Mongue J. A."/>
            <person name="Jaron S. K."/>
        </authorList>
    </citation>
    <scope>NUCLEOTIDE SEQUENCE</scope>
</reference>
<evidence type="ECO:0000256" key="1">
    <source>
        <dbReference type="ARBA" id="ARBA00001946"/>
    </source>
</evidence>
<comment type="cofactor">
    <cofactor evidence="1">
        <name>Mg(2+)</name>
        <dbReference type="ChEBI" id="CHEBI:18420"/>
    </cofactor>
</comment>
<dbReference type="FunFam" id="1.10.510.10:FF:000658">
    <property type="entry name" value="Protein CBG12184"/>
    <property type="match status" value="1"/>
</dbReference>
<evidence type="ECO:0000256" key="7">
    <source>
        <dbReference type="ARBA" id="ARBA00022840"/>
    </source>
</evidence>
<dbReference type="GO" id="GO:0000287">
    <property type="term" value="F:magnesium ion binding"/>
    <property type="evidence" value="ECO:0007669"/>
    <property type="project" value="UniProtKB-ARBA"/>
</dbReference>
<proteinExistence type="predicted"/>
<dbReference type="SMART" id="SM00220">
    <property type="entry name" value="S_TKc"/>
    <property type="match status" value="1"/>
</dbReference>
<keyword evidence="5" id="KW-0547">Nucleotide-binding</keyword>
<dbReference type="GO" id="GO:0030154">
    <property type="term" value="P:cell differentiation"/>
    <property type="evidence" value="ECO:0007669"/>
    <property type="project" value="UniProtKB-KW"/>
</dbReference>